<feature type="compositionally biased region" description="Basic residues" evidence="1">
    <location>
        <begin position="11"/>
        <end position="25"/>
    </location>
</feature>
<dbReference type="Proteomes" id="UP000215914">
    <property type="component" value="Chromosome 5"/>
</dbReference>
<evidence type="ECO:0000313" key="2">
    <source>
        <dbReference type="EMBL" id="KAF5804675.1"/>
    </source>
</evidence>
<protein>
    <submittedName>
        <fullName evidence="3">Uncharacterized protein</fullName>
    </submittedName>
</protein>
<proteinExistence type="predicted"/>
<keyword evidence="4" id="KW-1185">Reference proteome</keyword>
<organism evidence="3 4">
    <name type="scientific">Helianthus annuus</name>
    <name type="common">Common sunflower</name>
    <dbReference type="NCBI Taxonomy" id="4232"/>
    <lineage>
        <taxon>Eukaryota</taxon>
        <taxon>Viridiplantae</taxon>
        <taxon>Streptophyta</taxon>
        <taxon>Embryophyta</taxon>
        <taxon>Tracheophyta</taxon>
        <taxon>Spermatophyta</taxon>
        <taxon>Magnoliopsida</taxon>
        <taxon>eudicotyledons</taxon>
        <taxon>Gunneridae</taxon>
        <taxon>Pentapetalae</taxon>
        <taxon>asterids</taxon>
        <taxon>campanulids</taxon>
        <taxon>Asterales</taxon>
        <taxon>Asteraceae</taxon>
        <taxon>Asteroideae</taxon>
        <taxon>Heliantheae alliance</taxon>
        <taxon>Heliantheae</taxon>
        <taxon>Helianthus</taxon>
    </lineage>
</organism>
<reference evidence="3" key="2">
    <citation type="submission" date="2017-02" db="EMBL/GenBank/DDBJ databases">
        <title>Sunflower complete genome.</title>
        <authorList>
            <person name="Langlade N."/>
            <person name="Munos S."/>
        </authorList>
    </citation>
    <scope>NUCLEOTIDE SEQUENCE [LARGE SCALE GENOMIC DNA]</scope>
    <source>
        <tissue evidence="3">Leaves</tissue>
    </source>
</reference>
<accession>A0A251UM44</accession>
<feature type="compositionally biased region" description="Polar residues" evidence="1">
    <location>
        <begin position="1"/>
        <end position="10"/>
    </location>
</feature>
<evidence type="ECO:0000313" key="3">
    <source>
        <dbReference type="EMBL" id="OTG24405.1"/>
    </source>
</evidence>
<dbReference type="InParanoid" id="A0A251UM44"/>
<reference evidence="2 4" key="1">
    <citation type="journal article" date="2017" name="Nature">
        <title>The sunflower genome provides insights into oil metabolism, flowering and Asterid evolution.</title>
        <authorList>
            <person name="Badouin H."/>
            <person name="Gouzy J."/>
            <person name="Grassa C.J."/>
            <person name="Murat F."/>
            <person name="Staton S.E."/>
            <person name="Cottret L."/>
            <person name="Lelandais-Briere C."/>
            <person name="Owens G.L."/>
            <person name="Carrere S."/>
            <person name="Mayjonade B."/>
            <person name="Legrand L."/>
            <person name="Gill N."/>
            <person name="Kane N.C."/>
            <person name="Bowers J.E."/>
            <person name="Hubner S."/>
            <person name="Bellec A."/>
            <person name="Berard A."/>
            <person name="Berges H."/>
            <person name="Blanchet N."/>
            <person name="Boniface M.C."/>
            <person name="Brunel D."/>
            <person name="Catrice O."/>
            <person name="Chaidir N."/>
            <person name="Claudel C."/>
            <person name="Donnadieu C."/>
            <person name="Faraut T."/>
            <person name="Fievet G."/>
            <person name="Helmstetter N."/>
            <person name="King M."/>
            <person name="Knapp S.J."/>
            <person name="Lai Z."/>
            <person name="Le Paslier M.C."/>
            <person name="Lippi Y."/>
            <person name="Lorenzon L."/>
            <person name="Mandel J.R."/>
            <person name="Marage G."/>
            <person name="Marchand G."/>
            <person name="Marquand E."/>
            <person name="Bret-Mestries E."/>
            <person name="Morien E."/>
            <person name="Nambeesan S."/>
            <person name="Nguyen T."/>
            <person name="Pegot-Espagnet P."/>
            <person name="Pouilly N."/>
            <person name="Raftis F."/>
            <person name="Sallet E."/>
            <person name="Schiex T."/>
            <person name="Thomas J."/>
            <person name="Vandecasteele C."/>
            <person name="Vares D."/>
            <person name="Vear F."/>
            <person name="Vautrin S."/>
            <person name="Crespi M."/>
            <person name="Mangin B."/>
            <person name="Burke J.M."/>
            <person name="Salse J."/>
            <person name="Munos S."/>
            <person name="Vincourt P."/>
            <person name="Rieseberg L.H."/>
            <person name="Langlade N.B."/>
        </authorList>
    </citation>
    <scope>NUCLEOTIDE SEQUENCE [LARGE SCALE GENOMIC DNA]</scope>
    <source>
        <strain evidence="4">cv. SF193</strain>
        <tissue evidence="2">Leaves</tissue>
    </source>
</reference>
<sequence>MYKVSSQWLRKTNRNRRHSNIHRNVKLNPPTPFQRATQNSVFHPHVRVLFDIFHNPCYRHHNVIEFFIVTGEPQTPQCG</sequence>
<evidence type="ECO:0000313" key="4">
    <source>
        <dbReference type="Proteomes" id="UP000215914"/>
    </source>
</evidence>
<dbReference type="EMBL" id="MNCJ02000320">
    <property type="protein sequence ID" value="KAF5804675.1"/>
    <property type="molecule type" value="Genomic_DNA"/>
</dbReference>
<dbReference type="Gramene" id="mRNA:HanXRQr2_Chr05g0199861">
    <property type="protein sequence ID" value="CDS:HanXRQr2_Chr05g0199861.1"/>
    <property type="gene ID" value="HanXRQr2_Chr05g0199861"/>
</dbReference>
<dbReference type="AlphaFoldDB" id="A0A251UM44"/>
<reference evidence="2" key="3">
    <citation type="submission" date="2020-06" db="EMBL/GenBank/DDBJ databases">
        <title>Helianthus annuus Genome sequencing and assembly Release 2.</title>
        <authorList>
            <person name="Gouzy J."/>
            <person name="Langlade N."/>
            <person name="Munos S."/>
        </authorList>
    </citation>
    <scope>NUCLEOTIDE SEQUENCE</scope>
    <source>
        <tissue evidence="2">Leaves</tissue>
    </source>
</reference>
<evidence type="ECO:0000256" key="1">
    <source>
        <dbReference type="SAM" id="MobiDB-lite"/>
    </source>
</evidence>
<name>A0A251UM44_HELAN</name>
<gene>
    <name evidence="3" type="ORF">HannXRQ_Chr05g0136331</name>
    <name evidence="2" type="ORF">HanXRQr2_Chr05g0199861</name>
</gene>
<dbReference type="EMBL" id="CM007894">
    <property type="protein sequence ID" value="OTG24405.1"/>
    <property type="molecule type" value="Genomic_DNA"/>
</dbReference>
<feature type="region of interest" description="Disordered" evidence="1">
    <location>
        <begin position="1"/>
        <end position="33"/>
    </location>
</feature>